<reference evidence="2" key="1">
    <citation type="journal article" date="2020" name="Stud. Mycol.">
        <title>101 Dothideomycetes genomes: a test case for predicting lifestyles and emergence of pathogens.</title>
        <authorList>
            <person name="Haridas S."/>
            <person name="Albert R."/>
            <person name="Binder M."/>
            <person name="Bloem J."/>
            <person name="Labutti K."/>
            <person name="Salamov A."/>
            <person name="Andreopoulos B."/>
            <person name="Baker S."/>
            <person name="Barry K."/>
            <person name="Bills G."/>
            <person name="Bluhm B."/>
            <person name="Cannon C."/>
            <person name="Castanera R."/>
            <person name="Culley D."/>
            <person name="Daum C."/>
            <person name="Ezra D."/>
            <person name="Gonzalez J."/>
            <person name="Henrissat B."/>
            <person name="Kuo A."/>
            <person name="Liang C."/>
            <person name="Lipzen A."/>
            <person name="Lutzoni F."/>
            <person name="Magnuson J."/>
            <person name="Mondo S."/>
            <person name="Nolan M."/>
            <person name="Ohm R."/>
            <person name="Pangilinan J."/>
            <person name="Park H.-J."/>
            <person name="Ramirez L."/>
            <person name="Alfaro M."/>
            <person name="Sun H."/>
            <person name="Tritt A."/>
            <person name="Yoshinaga Y."/>
            <person name="Zwiers L.-H."/>
            <person name="Turgeon B."/>
            <person name="Goodwin S."/>
            <person name="Spatafora J."/>
            <person name="Crous P."/>
            <person name="Grigoriev I."/>
        </authorList>
    </citation>
    <scope>NUCLEOTIDE SEQUENCE</scope>
    <source>
        <strain evidence="2">CBS 675.92</strain>
    </source>
</reference>
<feature type="compositionally biased region" description="Pro residues" evidence="1">
    <location>
        <begin position="216"/>
        <end position="225"/>
    </location>
</feature>
<feature type="region of interest" description="Disordered" evidence="1">
    <location>
        <begin position="385"/>
        <end position="414"/>
    </location>
</feature>
<dbReference type="AlphaFoldDB" id="A0A6A5TP31"/>
<dbReference type="Proteomes" id="UP000800035">
    <property type="component" value="Unassembled WGS sequence"/>
</dbReference>
<feature type="region of interest" description="Disordered" evidence="1">
    <location>
        <begin position="210"/>
        <end position="232"/>
    </location>
</feature>
<feature type="region of interest" description="Disordered" evidence="1">
    <location>
        <begin position="430"/>
        <end position="451"/>
    </location>
</feature>
<keyword evidence="3" id="KW-1185">Reference proteome</keyword>
<organism evidence="2 3">
    <name type="scientific">Byssothecium circinans</name>
    <dbReference type="NCBI Taxonomy" id="147558"/>
    <lineage>
        <taxon>Eukaryota</taxon>
        <taxon>Fungi</taxon>
        <taxon>Dikarya</taxon>
        <taxon>Ascomycota</taxon>
        <taxon>Pezizomycotina</taxon>
        <taxon>Dothideomycetes</taxon>
        <taxon>Pleosporomycetidae</taxon>
        <taxon>Pleosporales</taxon>
        <taxon>Massarineae</taxon>
        <taxon>Massarinaceae</taxon>
        <taxon>Byssothecium</taxon>
    </lineage>
</organism>
<feature type="compositionally biased region" description="Polar residues" evidence="1">
    <location>
        <begin position="34"/>
        <end position="47"/>
    </location>
</feature>
<accession>A0A6A5TP31</accession>
<evidence type="ECO:0000313" key="2">
    <source>
        <dbReference type="EMBL" id="KAF1953479.1"/>
    </source>
</evidence>
<evidence type="ECO:0000256" key="1">
    <source>
        <dbReference type="SAM" id="MobiDB-lite"/>
    </source>
</evidence>
<feature type="compositionally biased region" description="Polar residues" evidence="1">
    <location>
        <begin position="86"/>
        <end position="106"/>
    </location>
</feature>
<proteinExistence type="predicted"/>
<evidence type="ECO:0000313" key="3">
    <source>
        <dbReference type="Proteomes" id="UP000800035"/>
    </source>
</evidence>
<feature type="region of interest" description="Disordered" evidence="1">
    <location>
        <begin position="1"/>
        <end position="159"/>
    </location>
</feature>
<gene>
    <name evidence="2" type="ORF">CC80DRAFT_551128</name>
</gene>
<feature type="compositionally biased region" description="Low complexity" evidence="1">
    <location>
        <begin position="50"/>
        <end position="61"/>
    </location>
</feature>
<protein>
    <submittedName>
        <fullName evidence="2">Uncharacterized protein</fullName>
    </submittedName>
</protein>
<feature type="compositionally biased region" description="Polar residues" evidence="1">
    <location>
        <begin position="68"/>
        <end position="77"/>
    </location>
</feature>
<name>A0A6A5TP31_9PLEO</name>
<sequence length="451" mass="49796">MSSTGKRKWGDDELQDGEADASPTFGNTPKRARTTSAGEVSEPSTLNAAPLYPGSGSSPLSTLVDYPSDSSTGSYSLQHGEDCETPDSSAVSSQPGHSYLTPSRSILASPGDRAHRHRCSVSFAGDPSPSISDAHDALASVTSVPPAAPNTPVRPTNLSQSPMPAALFFDDEQLESFKRWKFRQSNQFLTEEKCSTVAGALEYDDFERWRRDGDTAPPPAPPPASAPGCDIGQHDPSLPVRLTAVVCSHPFHPFYNAFIQKLPATSVPSRCAVCTVKTYHRFVDVLMGIWRECGGPWDRSRAAGWQYQVCRKAYHGTKMLFGNITSSYNHWAGEERKWEEANPEVEVGEVRMCNARQAVVVIQSRNDAPSGWTGDDEDYDDAEMEYDEEELYREEGEDSEEEYEDELDDGELGYEDGEIEEAAERLVYEEKVIEKTDDEADDHRITDEEVG</sequence>
<dbReference type="EMBL" id="ML977003">
    <property type="protein sequence ID" value="KAF1953479.1"/>
    <property type="molecule type" value="Genomic_DNA"/>
</dbReference>